<evidence type="ECO:0000313" key="2">
    <source>
        <dbReference type="EMBL" id="RUO24179.1"/>
    </source>
</evidence>
<proteinExistence type="predicted"/>
<evidence type="ECO:0000313" key="3">
    <source>
        <dbReference type="Proteomes" id="UP000249203"/>
    </source>
</evidence>
<dbReference type="RefSeq" id="WP_111569541.1">
    <property type="nucleotide sequence ID" value="NZ_PIPK01000007.1"/>
</dbReference>
<protein>
    <submittedName>
        <fullName evidence="2">Alpha-L-fucosidase</fullName>
    </submittedName>
    <submittedName>
        <fullName evidence="1">Putative amidoligase enzyme</fullName>
    </submittedName>
</protein>
<dbReference type="InterPro" id="IPR022025">
    <property type="entry name" value="Amidoligase_2"/>
</dbReference>
<dbReference type="AlphaFoldDB" id="A0A327X2J1"/>
<organism evidence="1 3">
    <name type="scientific">Aliidiomarina maris</name>
    <dbReference type="NCBI Taxonomy" id="531312"/>
    <lineage>
        <taxon>Bacteria</taxon>
        <taxon>Pseudomonadati</taxon>
        <taxon>Pseudomonadota</taxon>
        <taxon>Gammaproteobacteria</taxon>
        <taxon>Alteromonadales</taxon>
        <taxon>Idiomarinaceae</taxon>
        <taxon>Aliidiomarina</taxon>
    </lineage>
</organism>
<name>A0A327X2J1_9GAMM</name>
<dbReference type="EMBL" id="PIPK01000007">
    <property type="protein sequence ID" value="RUO24179.1"/>
    <property type="molecule type" value="Genomic_DNA"/>
</dbReference>
<reference evidence="1 3" key="2">
    <citation type="submission" date="2018-06" db="EMBL/GenBank/DDBJ databases">
        <title>Genomic Encyclopedia of Type Strains, Phase III (KMG-III): the genomes of soil and plant-associated and newly described type strains.</title>
        <authorList>
            <person name="Whitman W."/>
        </authorList>
    </citation>
    <scope>NUCLEOTIDE SEQUENCE [LARGE SCALE GENOMIC DNA]</scope>
    <source>
        <strain evidence="1 3">CGMCC 1.15366</strain>
    </source>
</reference>
<dbReference type="OrthoDB" id="5597599at2"/>
<dbReference type="Proteomes" id="UP000249203">
    <property type="component" value="Unassembled WGS sequence"/>
</dbReference>
<comment type="caution">
    <text evidence="1">The sequence shown here is derived from an EMBL/GenBank/DDBJ whole genome shotgun (WGS) entry which is preliminary data.</text>
</comment>
<gene>
    <name evidence="1" type="ORF">B0I24_10793</name>
    <name evidence="2" type="ORF">CWE07_08815</name>
</gene>
<keyword evidence="1" id="KW-0436">Ligase</keyword>
<evidence type="ECO:0000313" key="4">
    <source>
        <dbReference type="Proteomes" id="UP000287865"/>
    </source>
</evidence>
<accession>A0A327X2J1</accession>
<dbReference type="Proteomes" id="UP000287865">
    <property type="component" value="Unassembled WGS sequence"/>
</dbReference>
<reference evidence="2 4" key="1">
    <citation type="journal article" date="2018" name="Front. Microbiol.">
        <title>Genome-Based Analysis Reveals the Taxonomy and Diversity of the Family Idiomarinaceae.</title>
        <authorList>
            <person name="Liu Y."/>
            <person name="Lai Q."/>
            <person name="Shao Z."/>
        </authorList>
    </citation>
    <scope>NUCLEOTIDE SEQUENCE [LARGE SCALE GENOMIC DNA]</scope>
    <source>
        <strain evidence="2 4">CF12-14</strain>
    </source>
</reference>
<keyword evidence="4" id="KW-1185">Reference proteome</keyword>
<dbReference type="Pfam" id="PF12224">
    <property type="entry name" value="Amidoligase_2"/>
    <property type="match status" value="1"/>
</dbReference>
<dbReference type="GO" id="GO:0016874">
    <property type="term" value="F:ligase activity"/>
    <property type="evidence" value="ECO:0007669"/>
    <property type="project" value="UniProtKB-KW"/>
</dbReference>
<dbReference type="EMBL" id="QLMD01000007">
    <property type="protein sequence ID" value="RAJ96882.1"/>
    <property type="molecule type" value="Genomic_DNA"/>
</dbReference>
<sequence>MSAEHRIHMPQLLTNADGNARRIGVEMEMSGLSIDQLSTIVADFFNLKVEPTSRYQYTLKGDDDGEWLTELDFRLLKEMGEKEHQGHKKDIESLLELVSKPLVPHELVSPPLDMRRLDEVQALIETLRKAGAKGTSDSVLYAFSMQLNPELPSLDVDTITRYLKAFLCLYDWLHDEASINFTRRITTYVDPFPTKYVKKVLAEDYWPTSNDELIRDYLTDNPTRNRALDLLPLFAFINEELVQEFTQDPLIKARPAFHYRLPNCEIHLPDWGIHLAWNGWLQVEALAQDKARLRQCAKQWQKNEQRPWWQHVLRPRKSDWSREVRKQWLIHLEDM</sequence>
<evidence type="ECO:0000313" key="1">
    <source>
        <dbReference type="EMBL" id="RAJ96882.1"/>
    </source>
</evidence>